<dbReference type="PATRIC" id="fig|1423735.3.peg.1399"/>
<dbReference type="Pfam" id="PF07859">
    <property type="entry name" value="Abhydrolase_3"/>
    <property type="match status" value="1"/>
</dbReference>
<organism evidence="3 4">
    <name type="scientific">Lapidilactobacillus concavus DSM 17758</name>
    <dbReference type="NCBI Taxonomy" id="1423735"/>
    <lineage>
        <taxon>Bacteria</taxon>
        <taxon>Bacillati</taxon>
        <taxon>Bacillota</taxon>
        <taxon>Bacilli</taxon>
        <taxon>Lactobacillales</taxon>
        <taxon>Lactobacillaceae</taxon>
        <taxon>Lapidilactobacillus</taxon>
    </lineage>
</organism>
<dbReference type="OrthoDB" id="9815425at2"/>
<evidence type="ECO:0000313" key="4">
    <source>
        <dbReference type="Proteomes" id="UP000051315"/>
    </source>
</evidence>
<dbReference type="AlphaFoldDB" id="A0A0R1VXS2"/>
<dbReference type="GO" id="GO:0016787">
    <property type="term" value="F:hydrolase activity"/>
    <property type="evidence" value="ECO:0007669"/>
    <property type="project" value="UniProtKB-KW"/>
</dbReference>
<reference evidence="3 4" key="1">
    <citation type="journal article" date="2015" name="Genome Announc.">
        <title>Expanding the biotechnology potential of lactobacilli through comparative genomics of 213 strains and associated genera.</title>
        <authorList>
            <person name="Sun Z."/>
            <person name="Harris H.M."/>
            <person name="McCann A."/>
            <person name="Guo C."/>
            <person name="Argimon S."/>
            <person name="Zhang W."/>
            <person name="Yang X."/>
            <person name="Jeffery I.B."/>
            <person name="Cooney J.C."/>
            <person name="Kagawa T.F."/>
            <person name="Liu W."/>
            <person name="Song Y."/>
            <person name="Salvetti E."/>
            <person name="Wrobel A."/>
            <person name="Rasinkangas P."/>
            <person name="Parkhill J."/>
            <person name="Rea M.C."/>
            <person name="O'Sullivan O."/>
            <person name="Ritari J."/>
            <person name="Douillard F.P."/>
            <person name="Paul Ross R."/>
            <person name="Yang R."/>
            <person name="Briner A.E."/>
            <person name="Felis G.E."/>
            <person name="de Vos W.M."/>
            <person name="Barrangou R."/>
            <person name="Klaenhammer T.R."/>
            <person name="Caufield P.W."/>
            <person name="Cui Y."/>
            <person name="Zhang H."/>
            <person name="O'Toole P.W."/>
        </authorList>
    </citation>
    <scope>NUCLEOTIDE SEQUENCE [LARGE SCALE GENOMIC DNA]</scope>
    <source>
        <strain evidence="3 4">DSM 17758</strain>
    </source>
</reference>
<protein>
    <submittedName>
        <fullName evidence="3">Lipolytic protein</fullName>
    </submittedName>
</protein>
<dbReference type="PANTHER" id="PTHR48081:SF8">
    <property type="entry name" value="ALPHA_BETA HYDROLASE FOLD-3 DOMAIN-CONTAINING PROTEIN-RELATED"/>
    <property type="match status" value="1"/>
</dbReference>
<sequence length="351" mass="38516">MLETAASLLPTVPVVNTSYTAKLVPGQKAAGILDPHAKTEITPKEAGQPTDPSGIPNVQAARAAMGWPTAHYTVRHPLTIENTQLHGVGVRTYVQKELAADTLPALLFIHGGGFFGGSLDNVEQPCRLLADEGRVRVISVDYGLAPEHPYPQDVIDTYNTLTALHHQAAALHIDAHRITIMGDSAGGNLTYVVSLLDRQLGTNYIASAVALYPVTYQGHPPVLRQQFDDPAHWQPAQDQDLITNYIRGFSQSSPLIDQWYVGGADPESWYISPLNAPSELLAKLPRTLFMVGEFDPLRFQGEAFYNKVKAAGGDIRYIRYNGMVHAFMDKVGDYVQAEDSLREALRFITEE</sequence>
<dbReference type="RefSeq" id="WP_057824152.1">
    <property type="nucleotide sequence ID" value="NZ_AZFX01000038.1"/>
</dbReference>
<accession>A0A0R1VXS2</accession>
<dbReference type="InterPro" id="IPR013094">
    <property type="entry name" value="AB_hydrolase_3"/>
</dbReference>
<name>A0A0R1VXS2_9LACO</name>
<dbReference type="Proteomes" id="UP000051315">
    <property type="component" value="Unassembled WGS sequence"/>
</dbReference>
<evidence type="ECO:0000256" key="1">
    <source>
        <dbReference type="ARBA" id="ARBA00022801"/>
    </source>
</evidence>
<comment type="caution">
    <text evidence="3">The sequence shown here is derived from an EMBL/GenBank/DDBJ whole genome shotgun (WGS) entry which is preliminary data.</text>
</comment>
<gene>
    <name evidence="3" type="ORF">FC15_GL001352</name>
</gene>
<dbReference type="STRING" id="1423735.FC15_GL001352"/>
<evidence type="ECO:0000313" key="3">
    <source>
        <dbReference type="EMBL" id="KRM10378.1"/>
    </source>
</evidence>
<dbReference type="SUPFAM" id="SSF53474">
    <property type="entry name" value="alpha/beta-Hydrolases"/>
    <property type="match status" value="1"/>
</dbReference>
<dbReference type="PANTHER" id="PTHR48081">
    <property type="entry name" value="AB HYDROLASE SUPERFAMILY PROTEIN C4A8.06C"/>
    <property type="match status" value="1"/>
</dbReference>
<dbReference type="InterPro" id="IPR029058">
    <property type="entry name" value="AB_hydrolase_fold"/>
</dbReference>
<proteinExistence type="predicted"/>
<keyword evidence="1" id="KW-0378">Hydrolase</keyword>
<keyword evidence="4" id="KW-1185">Reference proteome</keyword>
<dbReference type="InterPro" id="IPR050300">
    <property type="entry name" value="GDXG_lipolytic_enzyme"/>
</dbReference>
<feature type="domain" description="Alpha/beta hydrolase fold-3" evidence="2">
    <location>
        <begin position="106"/>
        <end position="328"/>
    </location>
</feature>
<evidence type="ECO:0000259" key="2">
    <source>
        <dbReference type="Pfam" id="PF07859"/>
    </source>
</evidence>
<dbReference type="Gene3D" id="3.40.50.1820">
    <property type="entry name" value="alpha/beta hydrolase"/>
    <property type="match status" value="1"/>
</dbReference>
<dbReference type="EMBL" id="AZFX01000038">
    <property type="protein sequence ID" value="KRM10378.1"/>
    <property type="molecule type" value="Genomic_DNA"/>
</dbReference>